<protein>
    <submittedName>
        <fullName evidence="3">SDR family NAD(P)-dependent oxidoreductase</fullName>
    </submittedName>
</protein>
<keyword evidence="2" id="KW-0560">Oxidoreductase</keyword>
<name>A0A4U1HSC7_9BURK</name>
<dbReference type="Pfam" id="PF00106">
    <property type="entry name" value="adh_short"/>
    <property type="match status" value="1"/>
</dbReference>
<comment type="similarity">
    <text evidence="1">Belongs to the short-chain dehydrogenases/reductases (SDR) family.</text>
</comment>
<evidence type="ECO:0000256" key="2">
    <source>
        <dbReference type="ARBA" id="ARBA00023002"/>
    </source>
</evidence>
<organism evidence="3 4">
    <name type="scientific">Trinickia terrae</name>
    <dbReference type="NCBI Taxonomy" id="2571161"/>
    <lineage>
        <taxon>Bacteria</taxon>
        <taxon>Pseudomonadati</taxon>
        <taxon>Pseudomonadota</taxon>
        <taxon>Betaproteobacteria</taxon>
        <taxon>Burkholderiales</taxon>
        <taxon>Burkholderiaceae</taxon>
        <taxon>Trinickia</taxon>
    </lineage>
</organism>
<dbReference type="InterPro" id="IPR051911">
    <property type="entry name" value="SDR_oxidoreductase"/>
</dbReference>
<dbReference type="Proteomes" id="UP000305539">
    <property type="component" value="Unassembled WGS sequence"/>
</dbReference>
<dbReference type="PANTHER" id="PTHR43976:SF16">
    <property type="entry name" value="SHORT-CHAIN DEHYDROGENASE_REDUCTASE FAMILY PROTEIN"/>
    <property type="match status" value="1"/>
</dbReference>
<sequence length="167" mass="18467">MSDECRISGQVRLSAFLIRVVLERGYRVAVTACHPEQVADLAKPFGDQVLALRLDVTKPEQIVESVRLAQAQFGRIDVLVNNAGVGYFGAISRRGRGRAKARTRRLGERAGYGPVCASNRPYRLLLVCSGVCKGSAERSSAVRPDLRRRGAEYTHFLNLWSRQRGAP</sequence>
<dbReference type="InterPro" id="IPR002347">
    <property type="entry name" value="SDR_fam"/>
</dbReference>
<dbReference type="OrthoDB" id="9789083at2"/>
<comment type="caution">
    <text evidence="3">The sequence shown here is derived from an EMBL/GenBank/DDBJ whole genome shotgun (WGS) entry which is preliminary data.</text>
</comment>
<evidence type="ECO:0000313" key="3">
    <source>
        <dbReference type="EMBL" id="TKC81746.1"/>
    </source>
</evidence>
<dbReference type="EMBL" id="SWJE01000017">
    <property type="protein sequence ID" value="TKC81746.1"/>
    <property type="molecule type" value="Genomic_DNA"/>
</dbReference>
<evidence type="ECO:0000256" key="1">
    <source>
        <dbReference type="ARBA" id="ARBA00006484"/>
    </source>
</evidence>
<reference evidence="3 4" key="1">
    <citation type="submission" date="2019-04" db="EMBL/GenBank/DDBJ databases">
        <title>Trinickia sp. 7GSK02, isolated from subtropical forest soil.</title>
        <authorList>
            <person name="Gao Z.-H."/>
            <person name="Qiu L.-H."/>
        </authorList>
    </citation>
    <scope>NUCLEOTIDE SEQUENCE [LARGE SCALE GENOMIC DNA]</scope>
    <source>
        <strain evidence="3 4">7GSK02</strain>
    </source>
</reference>
<evidence type="ECO:0000313" key="4">
    <source>
        <dbReference type="Proteomes" id="UP000305539"/>
    </source>
</evidence>
<dbReference type="InterPro" id="IPR036291">
    <property type="entry name" value="NAD(P)-bd_dom_sf"/>
</dbReference>
<dbReference type="PANTHER" id="PTHR43976">
    <property type="entry name" value="SHORT CHAIN DEHYDROGENASE"/>
    <property type="match status" value="1"/>
</dbReference>
<dbReference type="AlphaFoldDB" id="A0A4U1HSC7"/>
<dbReference type="Gene3D" id="3.40.50.720">
    <property type="entry name" value="NAD(P)-binding Rossmann-like Domain"/>
    <property type="match status" value="1"/>
</dbReference>
<dbReference type="SUPFAM" id="SSF51735">
    <property type="entry name" value="NAD(P)-binding Rossmann-fold domains"/>
    <property type="match status" value="1"/>
</dbReference>
<gene>
    <name evidence="3" type="ORF">FAZ69_27060</name>
</gene>
<dbReference type="GO" id="GO:0016491">
    <property type="term" value="F:oxidoreductase activity"/>
    <property type="evidence" value="ECO:0007669"/>
    <property type="project" value="UniProtKB-KW"/>
</dbReference>
<accession>A0A4U1HSC7</accession>
<keyword evidence="4" id="KW-1185">Reference proteome</keyword>
<proteinExistence type="inferred from homology"/>